<proteinExistence type="predicted"/>
<feature type="compositionally biased region" description="Low complexity" evidence="2">
    <location>
        <begin position="359"/>
        <end position="376"/>
    </location>
</feature>
<feature type="compositionally biased region" description="Polar residues" evidence="2">
    <location>
        <begin position="551"/>
        <end position="569"/>
    </location>
</feature>
<reference evidence="4" key="1">
    <citation type="submission" date="2022-12" db="EMBL/GenBank/DDBJ databases">
        <authorList>
            <person name="Alioto T."/>
            <person name="Alioto T."/>
            <person name="Gomez Garrido J."/>
        </authorList>
    </citation>
    <scope>NUCLEOTIDE SEQUENCE</scope>
</reference>
<name>A0AA35K1L5_9SAUR</name>
<protein>
    <submittedName>
        <fullName evidence="4">Uncharacterized protein</fullName>
    </submittedName>
</protein>
<feature type="compositionally biased region" description="Polar residues" evidence="2">
    <location>
        <begin position="488"/>
        <end position="500"/>
    </location>
</feature>
<keyword evidence="1" id="KW-0175">Coiled coil</keyword>
<feature type="compositionally biased region" description="Polar residues" evidence="2">
    <location>
        <begin position="509"/>
        <end position="518"/>
    </location>
</feature>
<evidence type="ECO:0000256" key="1">
    <source>
        <dbReference type="SAM" id="Coils"/>
    </source>
</evidence>
<gene>
    <name evidence="4" type="ORF">PODLI_1B019510</name>
</gene>
<evidence type="ECO:0000256" key="2">
    <source>
        <dbReference type="SAM" id="MobiDB-lite"/>
    </source>
</evidence>
<evidence type="ECO:0000256" key="3">
    <source>
        <dbReference type="SAM" id="SignalP"/>
    </source>
</evidence>
<dbReference type="EMBL" id="OX395128">
    <property type="protein sequence ID" value="CAI5770117.1"/>
    <property type="molecule type" value="Genomic_DNA"/>
</dbReference>
<dbReference type="AlphaFoldDB" id="A0AA35K1L5"/>
<dbReference type="PANTHER" id="PTHR35538">
    <property type="entry name" value="LIG_CHAN-GLU_BD DOMAIN-CONTAINING PROTEIN"/>
    <property type="match status" value="1"/>
</dbReference>
<feature type="region of interest" description="Disordered" evidence="2">
    <location>
        <begin position="342"/>
        <end position="404"/>
    </location>
</feature>
<feature type="coiled-coil region" evidence="1">
    <location>
        <begin position="817"/>
        <end position="851"/>
    </location>
</feature>
<feature type="compositionally biased region" description="Basic and acidic residues" evidence="2">
    <location>
        <begin position="442"/>
        <end position="461"/>
    </location>
</feature>
<feature type="compositionally biased region" description="Polar residues" evidence="2">
    <location>
        <begin position="393"/>
        <end position="402"/>
    </location>
</feature>
<accession>A0AA35K1L5</accession>
<dbReference type="PANTHER" id="PTHR35538:SF3">
    <property type="entry name" value="C-TYPE LECTIN DOMAIN-CONTAINING PROTEIN"/>
    <property type="match status" value="1"/>
</dbReference>
<feature type="chain" id="PRO_5041263499" evidence="3">
    <location>
        <begin position="19"/>
        <end position="1153"/>
    </location>
</feature>
<sequence>MNKVSWGLLALEAEICLSMSLVPVHMACIFSFPHRHGKQLLRLAAETDLLQHMKRLASCTMVHKTQDMLGLELLKEFLEYDCGIQQECIIEGPNVSKVVEEAQRRSIVDHSEPLNPQRIQSVENSAVLLRLLRSCQVKGGDAAAVIEFLRKTLVNKWPDGEKATQEASKKEQQIDDGCWFVFQRICLPEPFQKNLDKGKRGFEQSHFKDLRCAEEQENKGNKLSTVFNSIMMLPKLLREEEEKMLLQSLRNMSRGERTVYLKQHGLLQNSPHNPFIPGLSERPRGLWTEPKAFKVQHKKIFTRPVSPFSNDRMYNIKSLKENFHMYKSEKEPTQFIQVKLPQMASDSSSLQRMRLSEGSSRQNPSNAPNASNPPQRENFDKNCPSFLPVMETPGNQEVPSSDTDSEILLGQKVQKPQQKLTNEMPALEQQSFLPSKFPSPWNEDKVDGDKGRQSDDSKESSFRQTDTSLAKKVKRRKSSAKDIDIHPGQQNNLPEINQMQRRMRHSQELDSASQSNFKSDSEGTAVEKICCPQKAGGLAGTHEMNSDPNKETSSLSAVSLQSTGKSEVSSKLGMGSLPLQQKESISDTKKNKYLVFSTDPMEYNMSHQREPDSLVHQYTSAERTKSHPVQPIAFIPSDAFEECNDKQKQKVEKPPDAGDDRLTNEQAAEALVTGKQEGERLPRAGLTKRKPLPHIKRGFWRKSQSNRVMMEETQRVRPTILDFLTKYCIINPERLSFYERIFLKYCSHEDPDEEPRDQESTDMPNANFGQVPGGFDHVEEILIQKKAKENIDIEKKIQMILESGPVSDQLEKMQFKMKTLLERKKDIVNTVQELQDQRMQLQATMTEQLSNTTKQKKGQKRRKGKDTKLLLNMDGKGDNLCGIPSSKLSSMLVKQADAYENLDLKIKLFWSKYKEICSRLSELSDTKRILEQKNKEAYLESIVQNSKIPPEERRLQSALYQRLHPDKDFVLDLNDLEQALQDVNKCLVSPKEFSYIFHILELPGQQYRLNLELFCVVAALSEKVTQLDPVIKKLVNKLDFEALSVRIEKAKDLWHLLQDDEEEKGRKTNRTTGGSVSIRRLALELAAGGFSLEAINFALQKFNRGKAGVLSFLDFVTYIPLFVEIHEGIVQNPLSLVPNTVPDLEDELHLNVI</sequence>
<evidence type="ECO:0000313" key="4">
    <source>
        <dbReference type="EMBL" id="CAI5770117.1"/>
    </source>
</evidence>
<evidence type="ECO:0000313" key="5">
    <source>
        <dbReference type="Proteomes" id="UP001178461"/>
    </source>
</evidence>
<dbReference type="Proteomes" id="UP001178461">
    <property type="component" value="Chromosome 3"/>
</dbReference>
<feature type="region of interest" description="Disordered" evidence="2">
    <location>
        <begin position="429"/>
        <end position="525"/>
    </location>
</feature>
<keyword evidence="5" id="KW-1185">Reference proteome</keyword>
<organism evidence="4 5">
    <name type="scientific">Podarcis lilfordi</name>
    <name type="common">Lilford's wall lizard</name>
    <dbReference type="NCBI Taxonomy" id="74358"/>
    <lineage>
        <taxon>Eukaryota</taxon>
        <taxon>Metazoa</taxon>
        <taxon>Chordata</taxon>
        <taxon>Craniata</taxon>
        <taxon>Vertebrata</taxon>
        <taxon>Euteleostomi</taxon>
        <taxon>Lepidosauria</taxon>
        <taxon>Squamata</taxon>
        <taxon>Bifurcata</taxon>
        <taxon>Unidentata</taxon>
        <taxon>Episquamata</taxon>
        <taxon>Laterata</taxon>
        <taxon>Lacertibaenia</taxon>
        <taxon>Lacertidae</taxon>
        <taxon>Podarcis</taxon>
    </lineage>
</organism>
<keyword evidence="3" id="KW-0732">Signal</keyword>
<feature type="signal peptide" evidence="3">
    <location>
        <begin position="1"/>
        <end position="18"/>
    </location>
</feature>
<feature type="region of interest" description="Disordered" evidence="2">
    <location>
        <begin position="537"/>
        <end position="572"/>
    </location>
</feature>